<dbReference type="OrthoDB" id="2520703at2759"/>
<dbReference type="EMBL" id="CP042187">
    <property type="protein sequence ID" value="QDS69475.1"/>
    <property type="molecule type" value="Genomic_DNA"/>
</dbReference>
<dbReference type="AlphaFoldDB" id="A0A517L1G8"/>
<sequence>MDQSTSLAPQFQAVTNRACSHCGKTGHHISRCWVKHPEQKTIYIENLKRHGKYKKQGSVRPSDGGPNQGLAESSTSNVPIQINQVTAGPSRIRAHEPSPKVDSKGTPPRAGAKAKHSRSAPKNKRAVAWDTQPELLYFVPNEMSSLPRKPKTTSLNDLPDELVLKIIEHFNPCQHVADRARGKMDLLMGDTYHSGISQDRQNLRMICLTSRRVFGIARPILGSLVRDTGSLSQRLRLIQRFIHYPVAASHVRVIFVEGLEKRSSKMRPTRIRRKLLLAASEVDIGEQETQDSPTRERFRTEDWKRHIKEDGNDARVAMLLSLLPKLEILHLSVRSCNLAEDFPWTLALMRRAGQKHLSPGSGPFSTLHTLLTTDANPEVEIPGFEIPGFSPYGLACALGLPTLRFVSVYYAWSGATDSEDSAFLLSRAGIGMRGGSCRSKIDWPTAVSSLETLIFEDSILDSEYLRNALAACKSLRHFTLKWPMEMEVDCSGAEVGYSGLLESLKIQKHSLETLVLNSADVDWFGRWENPGLTRIGSFAKFDKLRTIEIGGEHIIGGVPPTNPLGDTDSDSEIEDSSTYEVNGRPLDYHQLADIFPPSLEKLIFNSPGQSDRLFMPLIVEIARACKLEERLPKLKTVDAEQCLVEGGFFRHQALLDQAKGFFTDAGITFLPPDFLGSEDEDGMYPTYWGGSDDGFGYDEFGYGSGYNYDYDEWSDEDEGFGGFM</sequence>
<gene>
    <name evidence="2" type="ORF">FKW77_006366</name>
</gene>
<feature type="compositionally biased region" description="Basic and acidic residues" evidence="1">
    <location>
        <begin position="93"/>
        <end position="103"/>
    </location>
</feature>
<organism evidence="2 3">
    <name type="scientific">Venturia effusa</name>
    <dbReference type="NCBI Taxonomy" id="50376"/>
    <lineage>
        <taxon>Eukaryota</taxon>
        <taxon>Fungi</taxon>
        <taxon>Dikarya</taxon>
        <taxon>Ascomycota</taxon>
        <taxon>Pezizomycotina</taxon>
        <taxon>Dothideomycetes</taxon>
        <taxon>Pleosporomycetidae</taxon>
        <taxon>Venturiales</taxon>
        <taxon>Venturiaceae</taxon>
        <taxon>Venturia</taxon>
    </lineage>
</organism>
<evidence type="ECO:0000313" key="2">
    <source>
        <dbReference type="EMBL" id="QDS69475.1"/>
    </source>
</evidence>
<accession>A0A517L1G8</accession>
<reference evidence="2 3" key="1">
    <citation type="submission" date="2019-07" db="EMBL/GenBank/DDBJ databases">
        <title>Finished genome of Venturia effusa.</title>
        <authorList>
            <person name="Young C.A."/>
            <person name="Cox M.P."/>
            <person name="Ganley A.R.D."/>
            <person name="David W.J."/>
        </authorList>
    </citation>
    <scope>NUCLEOTIDE SEQUENCE [LARGE SCALE GENOMIC DNA]</scope>
    <source>
        <strain evidence="3">albino</strain>
    </source>
</reference>
<keyword evidence="3" id="KW-1185">Reference proteome</keyword>
<protein>
    <recommendedName>
        <fullName evidence="4">CCHC-type domain-containing protein</fullName>
    </recommendedName>
</protein>
<feature type="region of interest" description="Disordered" evidence="1">
    <location>
        <begin position="47"/>
        <end position="126"/>
    </location>
</feature>
<evidence type="ECO:0008006" key="4">
    <source>
        <dbReference type="Google" id="ProtNLM"/>
    </source>
</evidence>
<feature type="compositionally biased region" description="Basic residues" evidence="1">
    <location>
        <begin position="112"/>
        <end position="125"/>
    </location>
</feature>
<proteinExistence type="predicted"/>
<name>A0A517L1G8_9PEZI</name>
<dbReference type="Proteomes" id="UP000316270">
    <property type="component" value="Chromosome 3"/>
</dbReference>
<dbReference type="STRING" id="50376.A0A517L1G8"/>
<evidence type="ECO:0000256" key="1">
    <source>
        <dbReference type="SAM" id="MobiDB-lite"/>
    </source>
</evidence>
<evidence type="ECO:0000313" key="3">
    <source>
        <dbReference type="Proteomes" id="UP000316270"/>
    </source>
</evidence>
<feature type="compositionally biased region" description="Polar residues" evidence="1">
    <location>
        <begin position="70"/>
        <end position="87"/>
    </location>
</feature>